<accession>X8DGP6</accession>
<comment type="caution">
    <text evidence="2">The sequence shown here is derived from an EMBL/GenBank/DDBJ whole genome shotgun (WGS) entry which is preliminary data.</text>
</comment>
<name>X8DGP6_9MYCO</name>
<dbReference type="PATRIC" id="fig|1299321.3.peg.4537"/>
<sequence length="149" mass="15662">MPEVSEHVITAAVWEYLTPVGVWRRAFFGELVTLTDEEVQRGLAVGALGARLPAESTDPESDSAEADATDDGDTDSDDGGDGDPGSTAGGSGNPSQATGAEGDAPRKKPLKAATKPVLVDWLMANGTYDRDELEAQEKDDLWALIEATD</sequence>
<evidence type="ECO:0000256" key="1">
    <source>
        <dbReference type="SAM" id="MobiDB-lite"/>
    </source>
</evidence>
<dbReference type="Proteomes" id="UP000023351">
    <property type="component" value="Unassembled WGS sequence"/>
</dbReference>
<reference evidence="2 3" key="1">
    <citation type="submission" date="2013-12" db="EMBL/GenBank/DDBJ databases">
        <authorList>
            <person name="Zelazny A."/>
            <person name="Olivier K."/>
            <person name="Holland S."/>
            <person name="Lenaerts A."/>
            <person name="Ordway D."/>
            <person name="DeGroote M.A."/>
            <person name="Parker T."/>
            <person name="Sizemore C."/>
            <person name="Tallon L.J."/>
            <person name="Sadzewicz L.K."/>
            <person name="Sengamalay N."/>
            <person name="Fraser C.M."/>
            <person name="Hine E."/>
            <person name="Shefchek K.A."/>
            <person name="Das S.P."/>
            <person name="Tettelin H."/>
        </authorList>
    </citation>
    <scope>NUCLEOTIDE SEQUENCE [LARGE SCALE GENOMIC DNA]</scope>
    <source>
        <strain evidence="2 3">1513</strain>
    </source>
</reference>
<organism evidence="2 3">
    <name type="scientific">Mycobacteroides abscessus subsp. bolletii 1513</name>
    <dbReference type="NCBI Taxonomy" id="1299321"/>
    <lineage>
        <taxon>Bacteria</taxon>
        <taxon>Bacillati</taxon>
        <taxon>Actinomycetota</taxon>
        <taxon>Actinomycetes</taxon>
        <taxon>Mycobacteriales</taxon>
        <taxon>Mycobacteriaceae</taxon>
        <taxon>Mycobacteroides</taxon>
        <taxon>Mycobacteroides abscessus</taxon>
    </lineage>
</organism>
<evidence type="ECO:0000313" key="2">
    <source>
        <dbReference type="EMBL" id="EUA66655.1"/>
    </source>
</evidence>
<gene>
    <name evidence="2" type="ORF">I540_4707</name>
</gene>
<feature type="region of interest" description="Disordered" evidence="1">
    <location>
        <begin position="49"/>
        <end position="112"/>
    </location>
</feature>
<protein>
    <submittedName>
        <fullName evidence="2">Uncharacterized protein</fullName>
    </submittedName>
</protein>
<feature type="compositionally biased region" description="Acidic residues" evidence="1">
    <location>
        <begin position="57"/>
        <end position="81"/>
    </location>
</feature>
<evidence type="ECO:0000313" key="3">
    <source>
        <dbReference type="Proteomes" id="UP000023351"/>
    </source>
</evidence>
<proteinExistence type="predicted"/>
<dbReference type="EMBL" id="JAOJ01000003">
    <property type="protein sequence ID" value="EUA66655.1"/>
    <property type="molecule type" value="Genomic_DNA"/>
</dbReference>
<dbReference type="AlphaFoldDB" id="X8DGP6"/>